<proteinExistence type="predicted"/>
<dbReference type="RefSeq" id="WP_109590950.1">
    <property type="nucleotide sequence ID" value="NZ_CAJGZY010000007.1"/>
</dbReference>
<dbReference type="GO" id="GO:0004077">
    <property type="term" value="F:biotin--[biotin carboxyl-carrier protein] ligase activity"/>
    <property type="evidence" value="ECO:0007669"/>
    <property type="project" value="TreeGrafter"/>
</dbReference>
<evidence type="ECO:0000313" key="3">
    <source>
        <dbReference type="Proteomes" id="UP000245655"/>
    </source>
</evidence>
<dbReference type="InterPro" id="IPR004143">
    <property type="entry name" value="BPL_LPL_catalytic"/>
</dbReference>
<gene>
    <name evidence="2" type="ORF">C8D84_10625</name>
</gene>
<dbReference type="AlphaFoldDB" id="A0A2V1ZUN8"/>
<dbReference type="EMBL" id="QGGM01000006">
    <property type="protein sequence ID" value="PWK12897.1"/>
    <property type="molecule type" value="Genomic_DNA"/>
</dbReference>
<dbReference type="PANTHER" id="PTHR12835:SF5">
    <property type="entry name" value="BIOTIN--PROTEIN LIGASE"/>
    <property type="match status" value="1"/>
</dbReference>
<comment type="caution">
    <text evidence="2">The sequence shown here is derived from an EMBL/GenBank/DDBJ whole genome shotgun (WGS) entry which is preliminary data.</text>
</comment>
<protein>
    <submittedName>
        <fullName evidence="2">BirA family biotin operon repressor/biotin-[acetyl-CoA-carboxylase] ligase</fullName>
    </submittedName>
</protein>
<dbReference type="GeneID" id="60255089"/>
<keyword evidence="3" id="KW-1185">Reference proteome</keyword>
<name>A0A2V1ZUN8_PSYIM</name>
<keyword evidence="2" id="KW-0436">Ligase</keyword>
<evidence type="ECO:0000313" key="2">
    <source>
        <dbReference type="EMBL" id="PWK12897.1"/>
    </source>
</evidence>
<feature type="domain" description="BPL/LPL catalytic" evidence="1">
    <location>
        <begin position="49"/>
        <end position="178"/>
    </location>
</feature>
<dbReference type="InterPro" id="IPR045864">
    <property type="entry name" value="aa-tRNA-synth_II/BPL/LPL"/>
</dbReference>
<accession>A0A2V1ZUN8</accession>
<dbReference type="SUPFAM" id="SSF55681">
    <property type="entry name" value="Class II aaRS and biotin synthetases"/>
    <property type="match status" value="1"/>
</dbReference>
<evidence type="ECO:0000259" key="1">
    <source>
        <dbReference type="Pfam" id="PF03099"/>
    </source>
</evidence>
<sequence>MPPFSNFSDDSLELHHLPQLNHRHLVSSASTNSELIADVQHGTLNAAQMHLLTAETQSAGRGQHGRSWQSPRGNVYLSLYHPVHLPISGLLSLIIGVELAKMPVIQILNEQLRAQGLTPIGVKWANDLGFYQPPSDSVSNEPKLAAQTLPFHKLAGILIEPVSQTGKLVGVVMGVGLNVQSTPNLTAKTCEGMSYEAISLQDIYERLKPETDIVSLPSLKILYQQMSKALLAAMTRFEHLGLEKPTGQSYNLDSFLKQFESMDALAGLRLHVTQEHNGKTDSITGYACGLDTHGCLQLRQDSGKISALFTGRIDVIDKA</sequence>
<dbReference type="Gene3D" id="3.30.930.10">
    <property type="entry name" value="Bira Bifunctional Protein, Domain 2"/>
    <property type="match status" value="1"/>
</dbReference>
<reference evidence="2 3" key="1">
    <citation type="submission" date="2018-05" db="EMBL/GenBank/DDBJ databases">
        <title>Genomic Encyclopedia of Type Strains, Phase IV (KMG-IV): sequencing the most valuable type-strain genomes for metagenomic binning, comparative biology and taxonomic classification.</title>
        <authorList>
            <person name="Goeker M."/>
        </authorList>
    </citation>
    <scope>NUCLEOTIDE SEQUENCE [LARGE SCALE GENOMIC DNA]</scope>
    <source>
        <strain evidence="2 3">DSM 7229</strain>
    </source>
</reference>
<organism evidence="2 3">
    <name type="scientific">Psychrobacter immobilis</name>
    <dbReference type="NCBI Taxonomy" id="498"/>
    <lineage>
        <taxon>Bacteria</taxon>
        <taxon>Pseudomonadati</taxon>
        <taxon>Pseudomonadota</taxon>
        <taxon>Gammaproteobacteria</taxon>
        <taxon>Moraxellales</taxon>
        <taxon>Moraxellaceae</taxon>
        <taxon>Psychrobacter</taxon>
    </lineage>
</organism>
<dbReference type="Proteomes" id="UP000245655">
    <property type="component" value="Unassembled WGS sequence"/>
</dbReference>
<dbReference type="Pfam" id="PF03099">
    <property type="entry name" value="BPL_LplA_LipB"/>
    <property type="match status" value="1"/>
</dbReference>
<dbReference type="GO" id="GO:0005737">
    <property type="term" value="C:cytoplasm"/>
    <property type="evidence" value="ECO:0007669"/>
    <property type="project" value="TreeGrafter"/>
</dbReference>
<dbReference type="PANTHER" id="PTHR12835">
    <property type="entry name" value="BIOTIN PROTEIN LIGASE"/>
    <property type="match status" value="1"/>
</dbReference>